<dbReference type="GO" id="GO:0008270">
    <property type="term" value="F:zinc ion binding"/>
    <property type="evidence" value="ECO:0007669"/>
    <property type="project" value="InterPro"/>
</dbReference>
<dbReference type="OrthoDB" id="1413014at2759"/>
<dbReference type="GO" id="GO:0016887">
    <property type="term" value="F:ATP hydrolysis activity"/>
    <property type="evidence" value="ECO:0007669"/>
    <property type="project" value="InterPro"/>
</dbReference>
<evidence type="ECO:0000256" key="6">
    <source>
        <dbReference type="ARBA" id="ARBA00022692"/>
    </source>
</evidence>
<evidence type="ECO:0000256" key="8">
    <source>
        <dbReference type="ARBA" id="ARBA00022741"/>
    </source>
</evidence>
<feature type="domain" description="AAA+ ATPase" evidence="17">
    <location>
        <begin position="403"/>
        <end position="543"/>
    </location>
</feature>
<keyword evidence="14" id="KW-0496">Mitochondrion</keyword>
<dbReference type="OMA" id="ARQKGNF"/>
<keyword evidence="8" id="KW-0547">Nucleotide-binding</keyword>
<evidence type="ECO:0000256" key="1">
    <source>
        <dbReference type="ARBA" id="ARBA00001947"/>
    </source>
</evidence>
<keyword evidence="6" id="KW-0812">Transmembrane</keyword>
<dbReference type="Pfam" id="PF00004">
    <property type="entry name" value="AAA"/>
    <property type="match status" value="1"/>
</dbReference>
<dbReference type="Gene3D" id="3.40.50.300">
    <property type="entry name" value="P-loop containing nucleotide triphosphate hydrolases"/>
    <property type="match status" value="1"/>
</dbReference>
<dbReference type="Proteomes" id="UP000023152">
    <property type="component" value="Unassembled WGS sequence"/>
</dbReference>
<dbReference type="GO" id="GO:0004176">
    <property type="term" value="F:ATP-dependent peptidase activity"/>
    <property type="evidence" value="ECO:0007669"/>
    <property type="project" value="InterPro"/>
</dbReference>
<keyword evidence="11" id="KW-0067">ATP-binding</keyword>
<dbReference type="EMBL" id="ASPP01018675">
    <property type="protein sequence ID" value="ETO15947.1"/>
    <property type="molecule type" value="Genomic_DNA"/>
</dbReference>
<dbReference type="Gene3D" id="3.40.1690.20">
    <property type="match status" value="1"/>
</dbReference>
<evidence type="ECO:0000313" key="19">
    <source>
        <dbReference type="Proteomes" id="UP000023152"/>
    </source>
</evidence>
<evidence type="ECO:0000256" key="10">
    <source>
        <dbReference type="ARBA" id="ARBA00022833"/>
    </source>
</evidence>
<dbReference type="InterPro" id="IPR037219">
    <property type="entry name" value="Peptidase_M41-like"/>
</dbReference>
<gene>
    <name evidence="18" type="ORF">RFI_21410</name>
</gene>
<evidence type="ECO:0000256" key="7">
    <source>
        <dbReference type="ARBA" id="ARBA00022723"/>
    </source>
</evidence>
<dbReference type="InterPro" id="IPR003959">
    <property type="entry name" value="ATPase_AAA_core"/>
</dbReference>
<feature type="compositionally biased region" description="Low complexity" evidence="16">
    <location>
        <begin position="68"/>
        <end position="90"/>
    </location>
</feature>
<dbReference type="InterPro" id="IPR011546">
    <property type="entry name" value="Pept_M41_FtsH_extracell"/>
</dbReference>
<dbReference type="MEROPS" id="M41.A09"/>
<dbReference type="SUPFAM" id="SSF140990">
    <property type="entry name" value="FtsH protease domain-like"/>
    <property type="match status" value="1"/>
</dbReference>
<comment type="cofactor">
    <cofactor evidence="1">
        <name>Zn(2+)</name>
        <dbReference type="ChEBI" id="CHEBI:29105"/>
    </cofactor>
</comment>
<dbReference type="HAMAP" id="MF_01458">
    <property type="entry name" value="FtsH"/>
    <property type="match status" value="1"/>
</dbReference>
<reference evidence="18 19" key="1">
    <citation type="journal article" date="2013" name="Curr. Biol.">
        <title>The Genome of the Foraminiferan Reticulomyxa filosa.</title>
        <authorList>
            <person name="Glockner G."/>
            <person name="Hulsmann N."/>
            <person name="Schleicher M."/>
            <person name="Noegel A.A."/>
            <person name="Eichinger L."/>
            <person name="Gallinger C."/>
            <person name="Pawlowski J."/>
            <person name="Sierra R."/>
            <person name="Euteneuer U."/>
            <person name="Pillet L."/>
            <person name="Moustafa A."/>
            <person name="Platzer M."/>
            <person name="Groth M."/>
            <person name="Szafranski K."/>
            <person name="Schliwa M."/>
        </authorList>
    </citation>
    <scope>NUCLEOTIDE SEQUENCE [LARGE SCALE GENOMIC DNA]</scope>
</reference>
<dbReference type="InterPro" id="IPR003593">
    <property type="entry name" value="AAA+_ATPase"/>
</dbReference>
<evidence type="ECO:0000256" key="15">
    <source>
        <dbReference type="ARBA" id="ARBA00023136"/>
    </source>
</evidence>
<accession>X6MR99</accession>
<comment type="caution">
    <text evidence="18">The sequence shown here is derived from an EMBL/GenBank/DDBJ whole genome shotgun (WGS) entry which is preliminary data.</text>
</comment>
<dbReference type="Pfam" id="PF06480">
    <property type="entry name" value="FtsH_ext"/>
    <property type="match status" value="1"/>
</dbReference>
<organism evidence="18 19">
    <name type="scientific">Reticulomyxa filosa</name>
    <dbReference type="NCBI Taxonomy" id="46433"/>
    <lineage>
        <taxon>Eukaryota</taxon>
        <taxon>Sar</taxon>
        <taxon>Rhizaria</taxon>
        <taxon>Retaria</taxon>
        <taxon>Foraminifera</taxon>
        <taxon>Monothalamids</taxon>
        <taxon>Reticulomyxidae</taxon>
        <taxon>Reticulomyxa</taxon>
    </lineage>
</organism>
<dbReference type="CDD" id="cd19501">
    <property type="entry name" value="RecA-like_FtsH"/>
    <property type="match status" value="1"/>
</dbReference>
<keyword evidence="12" id="KW-1133">Transmembrane helix</keyword>
<feature type="region of interest" description="Disordered" evidence="16">
    <location>
        <begin position="45"/>
        <end position="90"/>
    </location>
</feature>
<dbReference type="PROSITE" id="PS00674">
    <property type="entry name" value="AAA"/>
    <property type="match status" value="1"/>
</dbReference>
<keyword evidence="19" id="KW-1185">Reference proteome</keyword>
<comment type="subcellular location">
    <subcellularLocation>
        <location evidence="2">Mitochondrion membrane</location>
        <topology evidence="2">Multi-pass membrane protein</topology>
    </subcellularLocation>
</comment>
<evidence type="ECO:0000256" key="4">
    <source>
        <dbReference type="ARBA" id="ARBA00010550"/>
    </source>
</evidence>
<feature type="compositionally biased region" description="Basic and acidic residues" evidence="16">
    <location>
        <begin position="45"/>
        <end position="67"/>
    </location>
</feature>
<dbReference type="SMART" id="SM00382">
    <property type="entry name" value="AAA"/>
    <property type="match status" value="1"/>
</dbReference>
<evidence type="ECO:0000256" key="5">
    <source>
        <dbReference type="ARBA" id="ARBA00022670"/>
    </source>
</evidence>
<dbReference type="InterPro" id="IPR003960">
    <property type="entry name" value="ATPase_AAA_CS"/>
</dbReference>
<evidence type="ECO:0000256" key="11">
    <source>
        <dbReference type="ARBA" id="ARBA00022840"/>
    </source>
</evidence>
<evidence type="ECO:0000256" key="2">
    <source>
        <dbReference type="ARBA" id="ARBA00004225"/>
    </source>
</evidence>
<dbReference type="Pfam" id="PF17862">
    <property type="entry name" value="AAA_lid_3"/>
    <property type="match status" value="1"/>
</dbReference>
<feature type="region of interest" description="Disordered" evidence="16">
    <location>
        <begin position="838"/>
        <end position="869"/>
    </location>
</feature>
<name>X6MR99_RETFI</name>
<evidence type="ECO:0000259" key="17">
    <source>
        <dbReference type="SMART" id="SM00382"/>
    </source>
</evidence>
<keyword evidence="7" id="KW-0479">Metal-binding</keyword>
<dbReference type="InterPro" id="IPR041569">
    <property type="entry name" value="AAA_lid_3"/>
</dbReference>
<evidence type="ECO:0000256" key="14">
    <source>
        <dbReference type="ARBA" id="ARBA00023128"/>
    </source>
</evidence>
<dbReference type="PANTHER" id="PTHR43655:SF2">
    <property type="entry name" value="AFG3 LIKE MATRIX AAA PEPTIDASE SUBUNIT 2, ISOFORM A"/>
    <property type="match status" value="1"/>
</dbReference>
<dbReference type="Gene3D" id="1.20.58.760">
    <property type="entry name" value="Peptidase M41"/>
    <property type="match status" value="1"/>
</dbReference>
<protein>
    <recommendedName>
        <fullName evidence="17">AAA+ ATPase domain-containing protein</fullName>
    </recommendedName>
</protein>
<evidence type="ECO:0000256" key="12">
    <source>
        <dbReference type="ARBA" id="ARBA00022989"/>
    </source>
</evidence>
<dbReference type="GO" id="GO:0004222">
    <property type="term" value="F:metalloendopeptidase activity"/>
    <property type="evidence" value="ECO:0007669"/>
    <property type="project" value="InterPro"/>
</dbReference>
<keyword evidence="15" id="KW-0472">Membrane</keyword>
<sequence>MSGTLESWEGRDCKQVEPRLQQGTFGWEYLTAMALKLKPAGFEKFEKKKAGSPKSPEKADAEEKEKPSSSPKQASSNESKSSPKTGETSSSSLFCSISIYKKNNFQRIGNGIQTSNYMHIYLYKYIYISKSEKSSKKEKSSGSAKEQQKSENKGGGEDIPWVKLLLTLSVFWYLFGPNYTYTKNEDEISFQQFKVHMLEAGIVDHVEIVNKEKARVHLKKSLTAESRVDETYDGKSKPRDSVYGRYSPDKVYEFRIGTLSAFENKLVMAQEDMDLPPNEWVPVEYVEEIDVKKSAYDVLTSGPILTVLILFLMFRTLRKMQDNIGVGGFPRPPPPFGGGGGGGGGGRSIFDIARPNAKVINKGEKVKTKFSDVAGLQQAKEEIMEFVSFLKNPEHYTKLGARIPKGALLVGPPGTGKTLLARAVAGEAECVFFSISGSDFVEMFVGVGPSRVRNLFEEARQNAPCIIFIDEIDAVGRKRAKGGFAGGNDERENTLNQLLVEMDGFKSDTGIVVLAGTNRADILDSALIRPGRFDRQIQIEKPDIKGRIEIFKVHCKKIKLEQPIEDVAQRMATLTPGFTGADIANVVNEAALRAARKNKDSVGLLDFYEANDRVIGGLEKRTVMSPKERSLIAHHEAGHAVAGWFLENADPLLKVTIIPRASGALGFAQYLPKELQLYNSEQLYHMICMALGGRIAEEIFFGNISTGAADDLNKVTKIAYSQIVIYGMNDTIGHLSFPPEQNDGIQTYRPYSEKTAEIIDREAAQLVTKAYQETYQLLTQKKDLVAKLASKLLEIETLGHDDLVTVLGERPFKNDSYKDYLVNTKEFAQKYGSEEELLQKQKEQQKQAKEQKTEQSQTSDQNVDEQTKK</sequence>
<dbReference type="GO" id="GO:0005524">
    <property type="term" value="F:ATP binding"/>
    <property type="evidence" value="ECO:0007669"/>
    <property type="project" value="UniProtKB-KW"/>
</dbReference>
<dbReference type="GO" id="GO:0034982">
    <property type="term" value="P:mitochondrial protein processing"/>
    <property type="evidence" value="ECO:0007669"/>
    <property type="project" value="TreeGrafter"/>
</dbReference>
<dbReference type="NCBIfam" id="TIGR01241">
    <property type="entry name" value="FtsH_fam"/>
    <property type="match status" value="1"/>
</dbReference>
<evidence type="ECO:0000256" key="13">
    <source>
        <dbReference type="ARBA" id="ARBA00023049"/>
    </source>
</evidence>
<keyword evidence="10" id="KW-0862">Zinc</keyword>
<feature type="region of interest" description="Disordered" evidence="16">
    <location>
        <begin position="136"/>
        <end position="155"/>
    </location>
</feature>
<evidence type="ECO:0000256" key="9">
    <source>
        <dbReference type="ARBA" id="ARBA00022801"/>
    </source>
</evidence>
<dbReference type="PANTHER" id="PTHR43655">
    <property type="entry name" value="ATP-DEPENDENT PROTEASE"/>
    <property type="match status" value="1"/>
</dbReference>
<comment type="similarity">
    <text evidence="3">In the C-terminal section; belongs to the peptidase M41 family.</text>
</comment>
<dbReference type="AlphaFoldDB" id="X6MR99"/>
<dbReference type="FunFam" id="1.20.58.760:FF:000003">
    <property type="entry name" value="AFG3-like AAA ATPase 2"/>
    <property type="match status" value="1"/>
</dbReference>
<keyword evidence="5" id="KW-0645">Protease</keyword>
<dbReference type="GO" id="GO:0005745">
    <property type="term" value="C:m-AAA complex"/>
    <property type="evidence" value="ECO:0007669"/>
    <property type="project" value="TreeGrafter"/>
</dbReference>
<dbReference type="InterPro" id="IPR000642">
    <property type="entry name" value="Peptidase_M41"/>
</dbReference>
<keyword evidence="9" id="KW-0378">Hydrolase</keyword>
<feature type="compositionally biased region" description="Basic and acidic residues" evidence="16">
    <location>
        <begin position="838"/>
        <end position="853"/>
    </location>
</feature>
<dbReference type="InterPro" id="IPR050928">
    <property type="entry name" value="ATP-dep_Zn_Metalloprotease"/>
</dbReference>
<evidence type="ECO:0000256" key="3">
    <source>
        <dbReference type="ARBA" id="ARBA00010044"/>
    </source>
</evidence>
<comment type="similarity">
    <text evidence="4">In the N-terminal section; belongs to the AAA ATPase family.</text>
</comment>
<evidence type="ECO:0000313" key="18">
    <source>
        <dbReference type="EMBL" id="ETO15947.1"/>
    </source>
</evidence>
<dbReference type="FunFam" id="3.40.50.300:FF:000001">
    <property type="entry name" value="ATP-dependent zinc metalloprotease FtsH"/>
    <property type="match status" value="1"/>
</dbReference>
<dbReference type="InterPro" id="IPR027417">
    <property type="entry name" value="P-loop_NTPase"/>
</dbReference>
<dbReference type="SUPFAM" id="SSF52540">
    <property type="entry name" value="P-loop containing nucleoside triphosphate hydrolases"/>
    <property type="match status" value="1"/>
</dbReference>
<evidence type="ECO:0000256" key="16">
    <source>
        <dbReference type="SAM" id="MobiDB-lite"/>
    </source>
</evidence>
<dbReference type="InterPro" id="IPR005936">
    <property type="entry name" value="FtsH"/>
</dbReference>
<proteinExistence type="inferred from homology"/>
<dbReference type="FunFam" id="1.10.8.60:FF:000019">
    <property type="entry name" value="AFG3-like AAA ATPase 2"/>
    <property type="match status" value="1"/>
</dbReference>
<dbReference type="Pfam" id="PF01434">
    <property type="entry name" value="Peptidase_M41"/>
    <property type="match status" value="1"/>
</dbReference>
<dbReference type="Gene3D" id="1.10.8.60">
    <property type="match status" value="1"/>
</dbReference>
<keyword evidence="13" id="KW-0482">Metalloprotease</keyword>